<proteinExistence type="predicted"/>
<reference evidence="1 2" key="1">
    <citation type="journal article" date="2015" name="Genome Announc.">
        <title>Draft Genome Sequence of the Terrestrial Cyanobacterium Scytonema millei VB511283, Isolated from Eastern India.</title>
        <authorList>
            <person name="Sen D."/>
            <person name="Chandrababunaidu M.M."/>
            <person name="Singh D."/>
            <person name="Sanghi N."/>
            <person name="Ghorai A."/>
            <person name="Mishra G.P."/>
            <person name="Madduluri M."/>
            <person name="Adhikary S.P."/>
            <person name="Tripathy S."/>
        </authorList>
    </citation>
    <scope>NUCLEOTIDE SEQUENCE [LARGE SCALE GENOMIC DNA]</scope>
    <source>
        <strain evidence="1 2">VB511283</strain>
    </source>
</reference>
<dbReference type="Proteomes" id="UP000031532">
    <property type="component" value="Unassembled WGS sequence"/>
</dbReference>
<dbReference type="EMBL" id="JTJC03000001">
    <property type="protein sequence ID" value="NHC34000.1"/>
    <property type="molecule type" value="Genomic_DNA"/>
</dbReference>
<sequence>MRETSYQNTDRAPVSHRQQAYNFAKKSYRSVRHLIVEFWKFSNYYAEYKARMRGQ</sequence>
<organism evidence="1 2">
    <name type="scientific">Scytonema millei VB511283</name>
    <dbReference type="NCBI Taxonomy" id="1245923"/>
    <lineage>
        <taxon>Bacteria</taxon>
        <taxon>Bacillati</taxon>
        <taxon>Cyanobacteriota</taxon>
        <taxon>Cyanophyceae</taxon>
        <taxon>Nostocales</taxon>
        <taxon>Scytonemataceae</taxon>
        <taxon>Scytonema</taxon>
    </lineage>
</organism>
<dbReference type="RefSeq" id="WP_165587618.1">
    <property type="nucleotide sequence ID" value="NZ_JTJC03000001.1"/>
</dbReference>
<evidence type="ECO:0000313" key="1">
    <source>
        <dbReference type="EMBL" id="NHC34000.1"/>
    </source>
</evidence>
<name>A0A9X5E2G3_9CYAN</name>
<protein>
    <submittedName>
        <fullName evidence="1">Uncharacterized protein</fullName>
    </submittedName>
</protein>
<dbReference type="AlphaFoldDB" id="A0A9X5E2G3"/>
<keyword evidence="2" id="KW-1185">Reference proteome</keyword>
<evidence type="ECO:0000313" key="2">
    <source>
        <dbReference type="Proteomes" id="UP000031532"/>
    </source>
</evidence>
<comment type="caution">
    <text evidence="1">The sequence shown here is derived from an EMBL/GenBank/DDBJ whole genome shotgun (WGS) entry which is preliminary data.</text>
</comment>
<accession>A0A9X5E2G3</accession>
<gene>
    <name evidence="1" type="ORF">QH73_0004860</name>
</gene>